<dbReference type="RefSeq" id="WP_004408666.1">
    <property type="nucleotide sequence ID" value="NZ_LK391965.1"/>
</dbReference>
<name>A0AAV2VWI2_9VIBR</name>
<dbReference type="AlphaFoldDB" id="A0AAV2VWI2"/>
<dbReference type="EMBL" id="CAOF01000173">
    <property type="protein sequence ID" value="CCO49069.1"/>
    <property type="molecule type" value="Genomic_DNA"/>
</dbReference>
<reference evidence="1 2" key="1">
    <citation type="journal article" date="2013" name="ISME J.">
        <title>Comparative genomics of pathogenic lineages of Vibrio nigripulchritudo identifies virulence-associated traits.</title>
        <authorList>
            <person name="Goudenege D."/>
            <person name="Labreuche Y."/>
            <person name="Krin E."/>
            <person name="Ansquer D."/>
            <person name="Mangenot S."/>
            <person name="Calteau A."/>
            <person name="Medigue C."/>
            <person name="Mazel D."/>
            <person name="Polz M.F."/>
            <person name="Le Roux F."/>
        </authorList>
    </citation>
    <scope>NUCLEOTIDE SEQUENCE [LARGE SCALE GENOMIC DNA]</scope>
    <source>
        <strain evidence="1 2">SOn1</strain>
    </source>
</reference>
<dbReference type="GeneID" id="97542256"/>
<proteinExistence type="predicted"/>
<sequence length="143" mass="15491">MPRVIWGILLYLGMAKFAIASLAITQLEPMVFEPTVGGAKTVVYLQPTTSTNGVFLFRISGDPNKKIQVRVDGKDFKMLNGQTGKTVVVKRFKYGCGLNKKGRIRLDGQGQSGVLCIGARAVVKSSSQSGHFSVVVPITVKYL</sequence>
<gene>
    <name evidence="1" type="ORF">VIBNISOn1_780003</name>
</gene>
<evidence type="ECO:0008006" key="3">
    <source>
        <dbReference type="Google" id="ProtNLM"/>
    </source>
</evidence>
<evidence type="ECO:0000313" key="1">
    <source>
        <dbReference type="EMBL" id="CCO49069.1"/>
    </source>
</evidence>
<evidence type="ECO:0000313" key="2">
    <source>
        <dbReference type="Proteomes" id="UP000018211"/>
    </source>
</evidence>
<organism evidence="1 2">
    <name type="scientific">Vibrio nigripulchritudo SOn1</name>
    <dbReference type="NCBI Taxonomy" id="1238450"/>
    <lineage>
        <taxon>Bacteria</taxon>
        <taxon>Pseudomonadati</taxon>
        <taxon>Pseudomonadota</taxon>
        <taxon>Gammaproteobacteria</taxon>
        <taxon>Vibrionales</taxon>
        <taxon>Vibrionaceae</taxon>
        <taxon>Vibrio</taxon>
    </lineage>
</organism>
<dbReference type="Proteomes" id="UP000018211">
    <property type="component" value="Unassembled WGS sequence"/>
</dbReference>
<dbReference type="Pfam" id="PF14352">
    <property type="entry name" value="DUF4402"/>
    <property type="match status" value="1"/>
</dbReference>
<accession>A0AAV2VWI2</accession>
<protein>
    <recommendedName>
        <fullName evidence="3">DUF4402 domain-containing protein</fullName>
    </recommendedName>
</protein>
<comment type="caution">
    <text evidence="1">The sequence shown here is derived from an EMBL/GenBank/DDBJ whole genome shotgun (WGS) entry which is preliminary data.</text>
</comment>
<dbReference type="InterPro" id="IPR025514">
    <property type="entry name" value="DUF4402"/>
</dbReference>